<dbReference type="SUPFAM" id="SSF55874">
    <property type="entry name" value="ATPase domain of HSP90 chaperone/DNA topoisomerase II/histidine kinase"/>
    <property type="match status" value="1"/>
</dbReference>
<keyword evidence="6" id="KW-0547">Nucleotide-binding</keyword>
<keyword evidence="5" id="KW-0808">Transferase</keyword>
<feature type="transmembrane region" description="Helical" evidence="10">
    <location>
        <begin position="12"/>
        <end position="37"/>
    </location>
</feature>
<keyword evidence="9" id="KW-0902">Two-component regulatory system</keyword>
<dbReference type="PRINTS" id="PR00344">
    <property type="entry name" value="BCTRLSENSOR"/>
</dbReference>
<evidence type="ECO:0000256" key="2">
    <source>
        <dbReference type="ARBA" id="ARBA00004651"/>
    </source>
</evidence>
<dbReference type="Gene3D" id="3.30.565.10">
    <property type="entry name" value="Histidine kinase-like ATPase, C-terminal domain"/>
    <property type="match status" value="1"/>
</dbReference>
<dbReference type="FunFam" id="3.30.565.10:FF:000006">
    <property type="entry name" value="Sensor histidine kinase WalK"/>
    <property type="match status" value="1"/>
</dbReference>
<reference evidence="12 13" key="1">
    <citation type="submission" date="2017-10" db="EMBL/GenBank/DDBJ databases">
        <title>Draft genome of Lysinibacillus fusiformis strain Juneja, a laboratory-derived pathogen of Drosophila melanogaster.</title>
        <authorList>
            <person name="Smith B.R."/>
            <person name="Unckless R.L."/>
        </authorList>
    </citation>
    <scope>NUCLEOTIDE SEQUENCE [LARGE SCALE GENOMIC DNA]</scope>
    <source>
        <strain evidence="12 13">Juneja</strain>
    </source>
</reference>
<dbReference type="CDD" id="cd00075">
    <property type="entry name" value="HATPase"/>
    <property type="match status" value="1"/>
</dbReference>
<evidence type="ECO:0000256" key="4">
    <source>
        <dbReference type="ARBA" id="ARBA00022553"/>
    </source>
</evidence>
<comment type="caution">
    <text evidence="12">The sequence shown here is derived from an EMBL/GenBank/DDBJ whole genome shotgun (WGS) entry which is preliminary data.</text>
</comment>
<dbReference type="InterPro" id="IPR003661">
    <property type="entry name" value="HisK_dim/P_dom"/>
</dbReference>
<dbReference type="SMART" id="SM00388">
    <property type="entry name" value="HisKA"/>
    <property type="match status" value="1"/>
</dbReference>
<keyword evidence="7 12" id="KW-0418">Kinase</keyword>
<dbReference type="InterPro" id="IPR036890">
    <property type="entry name" value="HATPase_C_sf"/>
</dbReference>
<dbReference type="Pfam" id="PF00512">
    <property type="entry name" value="HisKA"/>
    <property type="match status" value="1"/>
</dbReference>
<dbReference type="InterPro" id="IPR050351">
    <property type="entry name" value="BphY/WalK/GraS-like"/>
</dbReference>
<dbReference type="SMART" id="SM00387">
    <property type="entry name" value="HATPase_c"/>
    <property type="match status" value="1"/>
</dbReference>
<organism evidence="12 13">
    <name type="scientific">Lysinibacillus fusiformis</name>
    <dbReference type="NCBI Taxonomy" id="28031"/>
    <lineage>
        <taxon>Bacteria</taxon>
        <taxon>Bacillati</taxon>
        <taxon>Bacillota</taxon>
        <taxon>Bacilli</taxon>
        <taxon>Bacillales</taxon>
        <taxon>Bacillaceae</taxon>
        <taxon>Lysinibacillus</taxon>
    </lineage>
</organism>
<comment type="catalytic activity">
    <reaction evidence="1">
        <text>ATP + protein L-histidine = ADP + protein N-phospho-L-histidine.</text>
        <dbReference type="EC" id="2.7.13.3"/>
    </reaction>
</comment>
<dbReference type="Pfam" id="PF02518">
    <property type="entry name" value="HATPase_c"/>
    <property type="match status" value="1"/>
</dbReference>
<evidence type="ECO:0000256" key="5">
    <source>
        <dbReference type="ARBA" id="ARBA00022679"/>
    </source>
</evidence>
<dbReference type="InterPro" id="IPR003594">
    <property type="entry name" value="HATPase_dom"/>
</dbReference>
<keyword evidence="10" id="KW-1133">Transmembrane helix</keyword>
<name>A0A2I0UVP5_9BACI</name>
<dbReference type="Gene3D" id="1.10.287.130">
    <property type="match status" value="1"/>
</dbReference>
<feature type="transmembrane region" description="Helical" evidence="10">
    <location>
        <begin position="237"/>
        <end position="260"/>
    </location>
</feature>
<evidence type="ECO:0000256" key="10">
    <source>
        <dbReference type="SAM" id="Phobius"/>
    </source>
</evidence>
<dbReference type="EC" id="2.7.13.3" evidence="3"/>
<dbReference type="RefSeq" id="WP_089934951.1">
    <property type="nucleotide sequence ID" value="NZ_JAZBNI010000004.1"/>
</dbReference>
<dbReference type="EMBL" id="PDFK01000009">
    <property type="protein sequence ID" value="PKU50144.1"/>
    <property type="molecule type" value="Genomic_DNA"/>
</dbReference>
<dbReference type="InterPro" id="IPR005467">
    <property type="entry name" value="His_kinase_dom"/>
</dbReference>
<evidence type="ECO:0000259" key="11">
    <source>
        <dbReference type="PROSITE" id="PS50109"/>
    </source>
</evidence>
<evidence type="ECO:0000313" key="12">
    <source>
        <dbReference type="EMBL" id="PKU50144.1"/>
    </source>
</evidence>
<dbReference type="GO" id="GO:0005886">
    <property type="term" value="C:plasma membrane"/>
    <property type="evidence" value="ECO:0007669"/>
    <property type="project" value="UniProtKB-SubCell"/>
</dbReference>
<feature type="domain" description="Histidine kinase" evidence="11">
    <location>
        <begin position="342"/>
        <end position="547"/>
    </location>
</feature>
<dbReference type="PROSITE" id="PS50109">
    <property type="entry name" value="HIS_KIN"/>
    <property type="match status" value="1"/>
</dbReference>
<evidence type="ECO:0000256" key="7">
    <source>
        <dbReference type="ARBA" id="ARBA00022777"/>
    </source>
</evidence>
<dbReference type="CDD" id="cd00082">
    <property type="entry name" value="HisKA"/>
    <property type="match status" value="1"/>
</dbReference>
<dbReference type="AlphaFoldDB" id="A0A2I0UVP5"/>
<dbReference type="InterPro" id="IPR036097">
    <property type="entry name" value="HisK_dim/P_sf"/>
</dbReference>
<dbReference type="Proteomes" id="UP000234956">
    <property type="component" value="Unassembled WGS sequence"/>
</dbReference>
<dbReference type="GO" id="GO:0016036">
    <property type="term" value="P:cellular response to phosphate starvation"/>
    <property type="evidence" value="ECO:0007669"/>
    <property type="project" value="TreeGrafter"/>
</dbReference>
<evidence type="ECO:0000313" key="13">
    <source>
        <dbReference type="Proteomes" id="UP000234956"/>
    </source>
</evidence>
<protein>
    <recommendedName>
        <fullName evidence="3">histidine kinase</fullName>
        <ecNumber evidence="3">2.7.13.3</ecNumber>
    </recommendedName>
</protein>
<dbReference type="PANTHER" id="PTHR45453">
    <property type="entry name" value="PHOSPHATE REGULON SENSOR PROTEIN PHOR"/>
    <property type="match status" value="1"/>
</dbReference>
<evidence type="ECO:0000256" key="8">
    <source>
        <dbReference type="ARBA" id="ARBA00022840"/>
    </source>
</evidence>
<dbReference type="PANTHER" id="PTHR45453:SF1">
    <property type="entry name" value="PHOSPHATE REGULON SENSOR PROTEIN PHOR"/>
    <property type="match status" value="1"/>
</dbReference>
<proteinExistence type="predicted"/>
<keyword evidence="8" id="KW-0067">ATP-binding</keyword>
<evidence type="ECO:0000256" key="6">
    <source>
        <dbReference type="ARBA" id="ARBA00022741"/>
    </source>
</evidence>
<evidence type="ECO:0000256" key="1">
    <source>
        <dbReference type="ARBA" id="ARBA00000085"/>
    </source>
</evidence>
<dbReference type="InterPro" id="IPR004358">
    <property type="entry name" value="Sig_transdc_His_kin-like_C"/>
</dbReference>
<evidence type="ECO:0000256" key="9">
    <source>
        <dbReference type="ARBA" id="ARBA00023012"/>
    </source>
</evidence>
<evidence type="ECO:0000256" key="3">
    <source>
        <dbReference type="ARBA" id="ARBA00012438"/>
    </source>
</evidence>
<gene>
    <name evidence="12" type="ORF">CRI88_20145</name>
</gene>
<sequence>MKSAGKLTLRFVSYFIIFYLLIISGFIISLVFFAIFINERVGDNIHVMSSFEIEDDAVVEKGKTVKIADYLVKRAEENVGQLYLFDSSMTIVDYTGDTCGLCGKSDNELLALKQPGMHTWELPNYYLLFLPTTPVQPLFEEALENWTATGNISAVTRQRLKENKASVEIYDEQWNRIEVIGERYEKLNKPQLLEEKYDIFEHAELKQSTALANDMTFVVRMPNPSYKPFEEPFNKAMVLFVSIFFGGHIILLLGVIFLSISISRQFVRPLVYVISRIERLTQFDYSEISDKKIHHQKTGKLKRKFKLFQPVEESLNHLSERLDSNERQIKHAEHLREEWITGLSHDLKTPLSSIYGYSTMLASEEYEWTKDEMRIFAQTMQEKATYMDALIQDLTYTYQLKNKAIQLDKVLLPLAIWLPQFADEQVCVKVYGDVLLQADELLLKRIMDNLITNAKKYTPEGTKVVVEAQHTGKEVMLTIADQGPGIPQEELDNLFERYYRGTNTTDDTTGTGLGLAITKQLIDLHNGTISVRSGQDGTIFVLKFQCH</sequence>
<dbReference type="SUPFAM" id="SSF47384">
    <property type="entry name" value="Homodimeric domain of signal transducing histidine kinase"/>
    <property type="match status" value="1"/>
</dbReference>
<dbReference type="GO" id="GO:0000155">
    <property type="term" value="F:phosphorelay sensor kinase activity"/>
    <property type="evidence" value="ECO:0007669"/>
    <property type="project" value="InterPro"/>
</dbReference>
<dbReference type="GO" id="GO:0005524">
    <property type="term" value="F:ATP binding"/>
    <property type="evidence" value="ECO:0007669"/>
    <property type="project" value="UniProtKB-KW"/>
</dbReference>
<comment type="subcellular location">
    <subcellularLocation>
        <location evidence="2">Cell membrane</location>
        <topology evidence="2">Multi-pass membrane protein</topology>
    </subcellularLocation>
</comment>
<keyword evidence="10" id="KW-0472">Membrane</keyword>
<dbReference type="GO" id="GO:0004721">
    <property type="term" value="F:phosphoprotein phosphatase activity"/>
    <property type="evidence" value="ECO:0007669"/>
    <property type="project" value="TreeGrafter"/>
</dbReference>
<keyword evidence="10" id="KW-0812">Transmembrane</keyword>
<keyword evidence="4" id="KW-0597">Phosphoprotein</keyword>
<accession>A0A2I0UVP5</accession>